<dbReference type="GO" id="GO:0005737">
    <property type="term" value="C:cytoplasm"/>
    <property type="evidence" value="ECO:0007669"/>
    <property type="project" value="TreeGrafter"/>
</dbReference>
<evidence type="ECO:0000313" key="2">
    <source>
        <dbReference type="CGD" id="CAL0000162917"/>
    </source>
</evidence>
<dbReference type="OrthoDB" id="203824at2759"/>
<evidence type="ECO:0000313" key="3">
    <source>
        <dbReference type="EMBL" id="CAX42679.1"/>
    </source>
</evidence>
<keyword evidence="4" id="KW-1185">Reference proteome</keyword>
<dbReference type="CGD" id="CAL0000162917">
    <property type="gene designation" value="Cd36_81490"/>
</dbReference>
<accession>B9WDC7</accession>
<protein>
    <submittedName>
        <fullName evidence="3">Mitochondrial protein, putative</fullName>
    </submittedName>
</protein>
<dbReference type="GO" id="GO:0019321">
    <property type="term" value="P:pentose metabolic process"/>
    <property type="evidence" value="ECO:0007669"/>
    <property type="project" value="TreeGrafter"/>
</dbReference>
<evidence type="ECO:0000259" key="1">
    <source>
        <dbReference type="Pfam" id="PF02782"/>
    </source>
</evidence>
<dbReference type="HOGENOM" id="CLU_009281_10_3_1"/>
<dbReference type="RefSeq" id="XP_002419094.1">
    <property type="nucleotide sequence ID" value="XM_002419049.1"/>
</dbReference>
<dbReference type="PANTHER" id="PTHR43435">
    <property type="entry name" value="RIBULOKINASE"/>
    <property type="match status" value="1"/>
</dbReference>
<proteinExistence type="predicted"/>
<dbReference type="PANTHER" id="PTHR43435:SF1">
    <property type="entry name" value="PROTEIN MPA43"/>
    <property type="match status" value="1"/>
</dbReference>
<dbReference type="InterPro" id="IPR018485">
    <property type="entry name" value="FGGY_C"/>
</dbReference>
<dbReference type="Proteomes" id="UP000002605">
    <property type="component" value="Chromosome 3"/>
</dbReference>
<name>B9WDC7_CANDC</name>
<dbReference type="Pfam" id="PF02782">
    <property type="entry name" value="FGGY_C"/>
    <property type="match status" value="1"/>
</dbReference>
<dbReference type="GO" id="GO:0019150">
    <property type="term" value="F:D-ribulokinase activity"/>
    <property type="evidence" value="ECO:0007669"/>
    <property type="project" value="TreeGrafter"/>
</dbReference>
<dbReference type="InterPro" id="IPR043129">
    <property type="entry name" value="ATPase_NBD"/>
</dbReference>
<dbReference type="VEuPathDB" id="FungiDB:CD36_81490"/>
<dbReference type="Gene3D" id="3.30.420.40">
    <property type="match status" value="2"/>
</dbReference>
<dbReference type="eggNOG" id="KOG2517">
    <property type="taxonomic scope" value="Eukaryota"/>
</dbReference>
<sequence length="572" mass="63842">MDFSTTAAVGVDIGTGSIRVYYNETLTSLPITTENDKYITQSSFEIYSKLISLLSSPPLDWNFGSISITATCSMVVLSKIIINGETYLTPFSLSKSHPNSDVLLWMDNSATLQCNQLNGYLTVANKDILNLLGGKFVPELGLPKLKMINDNFVEENTRDGDGNSDLVCFELYDWISYLLKVGGFKNINAHFNGDDYSDEKLIIPYIPSRPFDSGYAIDGSIKGWPYQFLQEMGITVEVGRSESGIGNRLLPIGTPIGKVDKSDIIIGHGCIDCYSGFMNMYRSLPSDKGSTFSTVSMIAGTSTCFIYSTETLMEDTNRNWAAAPSYIPTVWGPVEIGKSGLYLYEFGQPATGKLFEEFLTIGFVQLEQETKNLELKHHKPIHELIKGYFYYGDVYGNRNPYSDPKMSQMIIDNNNDILPNVITTNNQNGESANVLPQVIKYILILEFLVFQTKQLLEPLSDVSQIIINGSQSKNTRFLKLLSTVTGLPIVIAKNAVARGAHLMALIGKLCSLGWNYDDAFDQVIQSNNDECVGNNDIVDVREDYYQLLMTKYEIFKDMASAQQRYRKLMGDI</sequence>
<gene>
    <name evidence="2" type="ordered locus">Cd36_81490</name>
    <name evidence="3" type="ORF">CD36_81490</name>
</gene>
<dbReference type="EMBL" id="FM992690">
    <property type="protein sequence ID" value="CAX42679.1"/>
    <property type="molecule type" value="Genomic_DNA"/>
</dbReference>
<dbReference type="KEGG" id="cdu:CD36_81490"/>
<dbReference type="GeneID" id="8047036"/>
<feature type="domain" description="Carbohydrate kinase FGGY C-terminal" evidence="1">
    <location>
        <begin position="296"/>
        <end position="506"/>
    </location>
</feature>
<reference evidence="3 4" key="1">
    <citation type="journal article" date="2009" name="Genome Res.">
        <title>Comparative genomics of the fungal pathogens Candida dubliniensis and Candida albicans.</title>
        <authorList>
            <person name="Jackson A.P."/>
            <person name="Gamble J.A."/>
            <person name="Yeomans T."/>
            <person name="Moran G.P."/>
            <person name="Saunders D."/>
            <person name="Harris D."/>
            <person name="Aslett M."/>
            <person name="Barrell J.F."/>
            <person name="Butler G."/>
            <person name="Citiulo F."/>
            <person name="Coleman D.C."/>
            <person name="de Groot P.W.J."/>
            <person name="Goodwin T.J."/>
            <person name="Quail M.A."/>
            <person name="McQuillan J."/>
            <person name="Munro C.A."/>
            <person name="Pain A."/>
            <person name="Poulter R.T."/>
            <person name="Rajandream M.A."/>
            <person name="Renauld H."/>
            <person name="Spiering M.J."/>
            <person name="Tivey A."/>
            <person name="Gow N.A.R."/>
            <person name="Barrell B."/>
            <person name="Sullivan D.J."/>
            <person name="Berriman M."/>
        </authorList>
    </citation>
    <scope>NUCLEOTIDE SEQUENCE [LARGE SCALE GENOMIC DNA]</scope>
    <source>
        <strain evidence="4">CD36 / ATCC MYA-646 / CBS 7987 / NCPF 3949 / NRRL Y-17841</strain>
    </source>
</reference>
<dbReference type="SUPFAM" id="SSF53067">
    <property type="entry name" value="Actin-like ATPase domain"/>
    <property type="match status" value="2"/>
</dbReference>
<organism evidence="3 4">
    <name type="scientific">Candida dubliniensis (strain CD36 / ATCC MYA-646 / CBS 7987 / NCPF 3949 / NRRL Y-17841)</name>
    <name type="common">Yeast</name>
    <dbReference type="NCBI Taxonomy" id="573826"/>
    <lineage>
        <taxon>Eukaryota</taxon>
        <taxon>Fungi</taxon>
        <taxon>Dikarya</taxon>
        <taxon>Ascomycota</taxon>
        <taxon>Saccharomycotina</taxon>
        <taxon>Pichiomycetes</taxon>
        <taxon>Debaryomycetaceae</taxon>
        <taxon>Candida/Lodderomyces clade</taxon>
        <taxon>Candida</taxon>
    </lineage>
</organism>
<dbReference type="AlphaFoldDB" id="B9WDC7"/>
<evidence type="ECO:0000313" key="4">
    <source>
        <dbReference type="Proteomes" id="UP000002605"/>
    </source>
</evidence>